<evidence type="ECO:0000313" key="9">
    <source>
        <dbReference type="Proteomes" id="UP000192247"/>
    </source>
</evidence>
<dbReference type="InParanoid" id="A0A1V9X9H3"/>
<evidence type="ECO:0000256" key="1">
    <source>
        <dbReference type="ARBA" id="ARBA00004141"/>
    </source>
</evidence>
<proteinExistence type="predicted"/>
<feature type="compositionally biased region" description="Basic and acidic residues" evidence="6">
    <location>
        <begin position="155"/>
        <end position="171"/>
    </location>
</feature>
<organism evidence="8 9">
    <name type="scientific">Tropilaelaps mercedesae</name>
    <dbReference type="NCBI Taxonomy" id="418985"/>
    <lineage>
        <taxon>Eukaryota</taxon>
        <taxon>Metazoa</taxon>
        <taxon>Ecdysozoa</taxon>
        <taxon>Arthropoda</taxon>
        <taxon>Chelicerata</taxon>
        <taxon>Arachnida</taxon>
        <taxon>Acari</taxon>
        <taxon>Parasitiformes</taxon>
        <taxon>Mesostigmata</taxon>
        <taxon>Gamasina</taxon>
        <taxon>Dermanyssoidea</taxon>
        <taxon>Laelapidae</taxon>
        <taxon>Tropilaelaps</taxon>
    </lineage>
</organism>
<dbReference type="SUPFAM" id="SSF103473">
    <property type="entry name" value="MFS general substrate transporter"/>
    <property type="match status" value="1"/>
</dbReference>
<sequence length="233" mass="24818">MIWSAGGLASICSITYPAISSFVSTHAEPNKQGLVQGMITGMRGLCTGLGPAVFGFIFYLFHVNLNDEATKTPNITPHFINGSEIITETPLPVHSIGLIPGPPFVFGALMVLGALVVAMFIPEGPTRSTHSLQDVAGPSYHSGQDGARGSLASVSHKEHCYKEPHSRRESYQSHTRTASLSSQRLKSDSVCSEEIITCATSTTHRRQSSYGGGNSETAGAVVRFPLMADTEPL</sequence>
<comment type="subcellular location">
    <subcellularLocation>
        <location evidence="1">Membrane</location>
        <topology evidence="1">Multi-pass membrane protein</topology>
    </subcellularLocation>
</comment>
<feature type="transmembrane region" description="Helical" evidence="7">
    <location>
        <begin position="104"/>
        <end position="121"/>
    </location>
</feature>
<evidence type="ECO:0000256" key="2">
    <source>
        <dbReference type="ARBA" id="ARBA00022448"/>
    </source>
</evidence>
<name>A0A1V9X9H3_9ACAR</name>
<evidence type="ECO:0000256" key="5">
    <source>
        <dbReference type="ARBA" id="ARBA00023136"/>
    </source>
</evidence>
<dbReference type="InterPro" id="IPR036259">
    <property type="entry name" value="MFS_trans_sf"/>
</dbReference>
<keyword evidence="3 7" id="KW-0812">Transmembrane</keyword>
<evidence type="ECO:0000256" key="4">
    <source>
        <dbReference type="ARBA" id="ARBA00022989"/>
    </source>
</evidence>
<keyword evidence="2" id="KW-0813">Transport</keyword>
<accession>A0A1V9X9H3</accession>
<feature type="region of interest" description="Disordered" evidence="6">
    <location>
        <begin position="138"/>
        <end position="179"/>
    </location>
</feature>
<protein>
    <submittedName>
        <fullName evidence="8">Hippocampus abundant transcript 1 protein-like</fullName>
    </submittedName>
</protein>
<evidence type="ECO:0000256" key="7">
    <source>
        <dbReference type="SAM" id="Phobius"/>
    </source>
</evidence>
<dbReference type="Proteomes" id="UP000192247">
    <property type="component" value="Unassembled WGS sequence"/>
</dbReference>
<dbReference type="PANTHER" id="PTHR23504">
    <property type="entry name" value="MAJOR FACILITATOR SUPERFAMILY DOMAIN-CONTAINING PROTEIN 10"/>
    <property type="match status" value="1"/>
</dbReference>
<gene>
    <name evidence="8" type="ORF">BIW11_11777</name>
</gene>
<dbReference type="EMBL" id="MNPL01018319">
    <property type="protein sequence ID" value="OQR70205.1"/>
    <property type="molecule type" value="Genomic_DNA"/>
</dbReference>
<dbReference type="GO" id="GO:0016020">
    <property type="term" value="C:membrane"/>
    <property type="evidence" value="ECO:0007669"/>
    <property type="project" value="UniProtKB-SubCell"/>
</dbReference>
<evidence type="ECO:0000313" key="8">
    <source>
        <dbReference type="EMBL" id="OQR70205.1"/>
    </source>
</evidence>
<keyword evidence="9" id="KW-1185">Reference proteome</keyword>
<keyword evidence="4 7" id="KW-1133">Transmembrane helix</keyword>
<keyword evidence="5 7" id="KW-0472">Membrane</keyword>
<feature type="transmembrane region" description="Helical" evidence="7">
    <location>
        <begin position="41"/>
        <end position="61"/>
    </location>
</feature>
<dbReference type="PANTHER" id="PTHR23504:SF1">
    <property type="entry name" value="GH21943P-RELATED"/>
    <property type="match status" value="1"/>
</dbReference>
<reference evidence="8 9" key="1">
    <citation type="journal article" date="2017" name="Gigascience">
        <title>Draft genome of the honey bee ectoparasitic mite, Tropilaelaps mercedesae, is shaped by the parasitic life history.</title>
        <authorList>
            <person name="Dong X."/>
            <person name="Armstrong S.D."/>
            <person name="Xia D."/>
            <person name="Makepeace B.L."/>
            <person name="Darby A.C."/>
            <person name="Kadowaki T."/>
        </authorList>
    </citation>
    <scope>NUCLEOTIDE SEQUENCE [LARGE SCALE GENOMIC DNA]</scope>
    <source>
        <strain evidence="8">Wuxi-XJTLU</strain>
    </source>
</reference>
<evidence type="ECO:0000256" key="6">
    <source>
        <dbReference type="SAM" id="MobiDB-lite"/>
    </source>
</evidence>
<dbReference type="Gene3D" id="1.20.1250.20">
    <property type="entry name" value="MFS general substrate transporter like domains"/>
    <property type="match status" value="1"/>
</dbReference>
<dbReference type="AlphaFoldDB" id="A0A1V9X9H3"/>
<evidence type="ECO:0000256" key="3">
    <source>
        <dbReference type="ARBA" id="ARBA00022692"/>
    </source>
</evidence>
<dbReference type="OrthoDB" id="419616at2759"/>
<comment type="caution">
    <text evidence="8">The sequence shown here is derived from an EMBL/GenBank/DDBJ whole genome shotgun (WGS) entry which is preliminary data.</text>
</comment>